<dbReference type="PROSITE" id="PS00211">
    <property type="entry name" value="ABC_TRANSPORTER_1"/>
    <property type="match status" value="1"/>
</dbReference>
<dbReference type="InterPro" id="IPR003439">
    <property type="entry name" value="ABC_transporter-like_ATP-bd"/>
</dbReference>
<sequence>MIELKNVSFQYENADSANSLKDISLKIADGEMILLCGESGCGKSTLTRLLNGLIPNFYAGRLSGSVCIDGKQVEGQPLYETAQKVGSVFQNPRSQFFNVDTNSELAFACENMGMPEAEIEQRMDHTVEGFGIQKLMNRSLFELSGGEKQKIACASVSVSSPEVIVLDEPSSNLDVFAINDLRRILQDWKSQGKTVIIAEHRLYYLRELADRAVYLKGGRISRILSGGELNALSGNKLAEMGLRPLTLDGLAQTRKREEDDGQTVCIRDLAFAYEGRTPFLSIEQLSVPKSSCIAVIGHNGAGKTTFSRCLCGLEKRCNGAIQDGALHLRRGKRLKHCYMVMQDVNHQLFCESVLDEVLLSMEEEDRGKAEQILSALDLSSLRDVHPMALSGGQKQRVAIACAVASQRDYILFDEPTSGLDLRHMKEVASHMDELRNKGKTLFVVSHDPQFILTCCSYVVHMERGRVEAQYPMDAEGQSRLRNFFACSVRQSV</sequence>
<keyword evidence="7 12" id="KW-0067">ATP-binding</keyword>
<evidence type="ECO:0000256" key="10">
    <source>
        <dbReference type="ARBA" id="ARBA00025157"/>
    </source>
</evidence>
<dbReference type="PANTHER" id="PTHR43553">
    <property type="entry name" value="HEAVY METAL TRANSPORTER"/>
    <property type="match status" value="1"/>
</dbReference>
<dbReference type="InterPro" id="IPR027417">
    <property type="entry name" value="P-loop_NTPase"/>
</dbReference>
<evidence type="ECO:0000256" key="3">
    <source>
        <dbReference type="ARBA" id="ARBA00022448"/>
    </source>
</evidence>
<dbReference type="InterPro" id="IPR017871">
    <property type="entry name" value="ABC_transporter-like_CS"/>
</dbReference>
<evidence type="ECO:0000256" key="5">
    <source>
        <dbReference type="ARBA" id="ARBA00022737"/>
    </source>
</evidence>
<dbReference type="SUPFAM" id="SSF52540">
    <property type="entry name" value="P-loop containing nucleoside triphosphate hydrolases"/>
    <property type="match status" value="2"/>
</dbReference>
<name>A0A928Q3I2_9FIRM</name>
<keyword evidence="6" id="KW-0547">Nucleotide-binding</keyword>
<keyword evidence="9" id="KW-0472">Membrane</keyword>
<organism evidence="12 13">
    <name type="scientific">Faecalispora sporosphaeroides</name>
    <dbReference type="NCBI Taxonomy" id="1549"/>
    <lineage>
        <taxon>Bacteria</taxon>
        <taxon>Bacillati</taxon>
        <taxon>Bacillota</taxon>
        <taxon>Clostridia</taxon>
        <taxon>Eubacteriales</taxon>
        <taxon>Oscillospiraceae</taxon>
        <taxon>Faecalispora</taxon>
    </lineage>
</organism>
<dbReference type="InterPro" id="IPR015856">
    <property type="entry name" value="ABC_transpr_CbiO/EcfA_su"/>
</dbReference>
<dbReference type="GO" id="GO:0043190">
    <property type="term" value="C:ATP-binding cassette (ABC) transporter complex"/>
    <property type="evidence" value="ECO:0007669"/>
    <property type="project" value="TreeGrafter"/>
</dbReference>
<accession>A0A928Q3I2</accession>
<dbReference type="Proteomes" id="UP000754750">
    <property type="component" value="Unassembled WGS sequence"/>
</dbReference>
<evidence type="ECO:0000259" key="11">
    <source>
        <dbReference type="PROSITE" id="PS50893"/>
    </source>
</evidence>
<evidence type="ECO:0000256" key="8">
    <source>
        <dbReference type="ARBA" id="ARBA00022967"/>
    </source>
</evidence>
<proteinExistence type="inferred from homology"/>
<dbReference type="SMART" id="SM00382">
    <property type="entry name" value="AAA"/>
    <property type="match status" value="2"/>
</dbReference>
<evidence type="ECO:0000256" key="7">
    <source>
        <dbReference type="ARBA" id="ARBA00022840"/>
    </source>
</evidence>
<evidence type="ECO:0000256" key="6">
    <source>
        <dbReference type="ARBA" id="ARBA00022741"/>
    </source>
</evidence>
<feature type="domain" description="ABC transporter" evidence="11">
    <location>
        <begin position="264"/>
        <end position="488"/>
    </location>
</feature>
<dbReference type="EMBL" id="SVNY01000005">
    <property type="protein sequence ID" value="MBE6834013.1"/>
    <property type="molecule type" value="Genomic_DNA"/>
</dbReference>
<keyword evidence="4" id="KW-1003">Cell membrane</keyword>
<dbReference type="GO" id="GO:0016887">
    <property type="term" value="F:ATP hydrolysis activity"/>
    <property type="evidence" value="ECO:0007669"/>
    <property type="project" value="InterPro"/>
</dbReference>
<comment type="subcellular location">
    <subcellularLocation>
        <location evidence="1">Cell membrane</location>
        <topology evidence="1">Peripheral membrane protein</topology>
    </subcellularLocation>
</comment>
<comment type="similarity">
    <text evidence="2">Belongs to the ABC transporter superfamily.</text>
</comment>
<reference evidence="12" key="1">
    <citation type="submission" date="2019-04" db="EMBL/GenBank/DDBJ databases">
        <title>Evolution of Biomass-Degrading Anaerobic Consortia Revealed by Metagenomics.</title>
        <authorList>
            <person name="Peng X."/>
        </authorList>
    </citation>
    <scope>NUCLEOTIDE SEQUENCE</scope>
    <source>
        <strain evidence="12">SIG551</strain>
    </source>
</reference>
<evidence type="ECO:0000256" key="9">
    <source>
        <dbReference type="ARBA" id="ARBA00023136"/>
    </source>
</evidence>
<comment type="function">
    <text evidence="10">Probably part of an ABC transporter complex. Responsible for energy coupling to the transport system.</text>
</comment>
<dbReference type="Gene3D" id="3.40.50.300">
    <property type="entry name" value="P-loop containing nucleotide triphosphate hydrolases"/>
    <property type="match status" value="2"/>
</dbReference>
<keyword evidence="5" id="KW-0677">Repeat</keyword>
<dbReference type="CDD" id="cd03225">
    <property type="entry name" value="ABC_cobalt_CbiO_domain1"/>
    <property type="match status" value="1"/>
</dbReference>
<gene>
    <name evidence="12" type="ORF">E7512_10655</name>
</gene>
<protein>
    <submittedName>
        <fullName evidence="12">ABC transporter ATP-binding protein</fullName>
    </submittedName>
</protein>
<dbReference type="AlphaFoldDB" id="A0A928Q3I2"/>
<feature type="domain" description="ABC transporter" evidence="11">
    <location>
        <begin position="2"/>
        <end position="242"/>
    </location>
</feature>
<keyword evidence="8" id="KW-1278">Translocase</keyword>
<dbReference type="GO" id="GO:0042626">
    <property type="term" value="F:ATPase-coupled transmembrane transporter activity"/>
    <property type="evidence" value="ECO:0007669"/>
    <property type="project" value="TreeGrafter"/>
</dbReference>
<evidence type="ECO:0000256" key="4">
    <source>
        <dbReference type="ARBA" id="ARBA00022475"/>
    </source>
</evidence>
<comment type="caution">
    <text evidence="12">The sequence shown here is derived from an EMBL/GenBank/DDBJ whole genome shotgun (WGS) entry which is preliminary data.</text>
</comment>
<dbReference type="PANTHER" id="PTHR43553:SF23">
    <property type="entry name" value="ABC TRANSPORTER ATP-BINDING COMPONENT"/>
    <property type="match status" value="1"/>
</dbReference>
<dbReference type="RefSeq" id="WP_326840640.1">
    <property type="nucleotide sequence ID" value="NZ_SVNY01000005.1"/>
</dbReference>
<evidence type="ECO:0000256" key="1">
    <source>
        <dbReference type="ARBA" id="ARBA00004202"/>
    </source>
</evidence>
<keyword evidence="3" id="KW-0813">Transport</keyword>
<dbReference type="InterPro" id="IPR050095">
    <property type="entry name" value="ECF_ABC_transporter_ATP-bd"/>
</dbReference>
<evidence type="ECO:0000256" key="2">
    <source>
        <dbReference type="ARBA" id="ARBA00005417"/>
    </source>
</evidence>
<dbReference type="InterPro" id="IPR003593">
    <property type="entry name" value="AAA+_ATPase"/>
</dbReference>
<dbReference type="PROSITE" id="PS50893">
    <property type="entry name" value="ABC_TRANSPORTER_2"/>
    <property type="match status" value="2"/>
</dbReference>
<evidence type="ECO:0000313" key="12">
    <source>
        <dbReference type="EMBL" id="MBE6834013.1"/>
    </source>
</evidence>
<evidence type="ECO:0000313" key="13">
    <source>
        <dbReference type="Proteomes" id="UP000754750"/>
    </source>
</evidence>
<dbReference type="Pfam" id="PF00005">
    <property type="entry name" value="ABC_tran"/>
    <property type="match status" value="2"/>
</dbReference>
<dbReference type="GO" id="GO:0005524">
    <property type="term" value="F:ATP binding"/>
    <property type="evidence" value="ECO:0007669"/>
    <property type="project" value="UniProtKB-KW"/>
</dbReference>